<name>A0A0B1TT20_OESDE</name>
<proteinExistence type="predicted"/>
<dbReference type="Proteomes" id="UP000053660">
    <property type="component" value="Unassembled WGS sequence"/>
</dbReference>
<sequence>MTHPLQDDSRGRPFFRACAGAAHTIANAALLRRQKSLDEKSARMLIESMRPVSQSEFLYIVVSTNHSF</sequence>
<dbReference type="EMBL" id="KN549230">
    <property type="protein sequence ID" value="KHJ99261.1"/>
    <property type="molecule type" value="Genomic_DNA"/>
</dbReference>
<dbReference type="AlphaFoldDB" id="A0A0B1TT20"/>
<protein>
    <submittedName>
        <fullName evidence="1">Uncharacterized protein</fullName>
    </submittedName>
</protein>
<accession>A0A0B1TT20</accession>
<evidence type="ECO:0000313" key="2">
    <source>
        <dbReference type="Proteomes" id="UP000053660"/>
    </source>
</evidence>
<gene>
    <name evidence="1" type="ORF">OESDEN_00750</name>
</gene>
<organism evidence="1 2">
    <name type="scientific">Oesophagostomum dentatum</name>
    <name type="common">Nodular worm</name>
    <dbReference type="NCBI Taxonomy" id="61180"/>
    <lineage>
        <taxon>Eukaryota</taxon>
        <taxon>Metazoa</taxon>
        <taxon>Ecdysozoa</taxon>
        <taxon>Nematoda</taxon>
        <taxon>Chromadorea</taxon>
        <taxon>Rhabditida</taxon>
        <taxon>Rhabditina</taxon>
        <taxon>Rhabditomorpha</taxon>
        <taxon>Strongyloidea</taxon>
        <taxon>Strongylidae</taxon>
        <taxon>Oesophagostomum</taxon>
    </lineage>
</organism>
<evidence type="ECO:0000313" key="1">
    <source>
        <dbReference type="EMBL" id="KHJ99261.1"/>
    </source>
</evidence>
<keyword evidence="2" id="KW-1185">Reference proteome</keyword>
<reference evidence="1 2" key="1">
    <citation type="submission" date="2014-03" db="EMBL/GenBank/DDBJ databases">
        <title>Draft genome of the hookworm Oesophagostomum dentatum.</title>
        <authorList>
            <person name="Mitreva M."/>
        </authorList>
    </citation>
    <scope>NUCLEOTIDE SEQUENCE [LARGE SCALE GENOMIC DNA]</scope>
    <source>
        <strain evidence="1 2">OD-Hann</strain>
    </source>
</reference>